<accession>A0A2Z6ZU51</accession>
<sequence>MVEAAHGAALAHTSLHITAPLRALAVRPPHENRPRRRATRERAGRTLLACCRHWSRLAGRCWSMIVRRSMVAGRAVASCVVRCRRDFCHGGGAAGAGRRSGEVSGVIVTAGLNSFRV</sequence>
<dbReference type="EMBL" id="KV129411">
    <property type="protein sequence ID" value="KZT76361.1"/>
    <property type="molecule type" value="Genomic_DNA"/>
</dbReference>
<reference evidence="1 2" key="1">
    <citation type="journal article" date="2015" name="Proc. Natl. Acad. Sci. U.S.A.">
        <title>The resurrection genome of Boea hygrometrica: A blueprint for survival of dehydration.</title>
        <authorList>
            <person name="Xiao L."/>
            <person name="Yang G."/>
            <person name="Zhang L."/>
            <person name="Yang X."/>
            <person name="Zhao S."/>
            <person name="Ji Z."/>
            <person name="Zhou Q."/>
            <person name="Hu M."/>
            <person name="Wang Y."/>
            <person name="Chen M."/>
            <person name="Xu Y."/>
            <person name="Jin H."/>
            <person name="Xiao X."/>
            <person name="Hu G."/>
            <person name="Bao F."/>
            <person name="Hu Y."/>
            <person name="Wan P."/>
            <person name="Li L."/>
            <person name="Deng X."/>
            <person name="Kuang T."/>
            <person name="Xiang C."/>
            <person name="Zhu J.K."/>
            <person name="Oliver M.J."/>
            <person name="He Y."/>
        </authorList>
    </citation>
    <scope>NUCLEOTIDE SEQUENCE [LARGE SCALE GENOMIC DNA]</scope>
    <source>
        <strain evidence="2">cv. XS01</strain>
    </source>
</reference>
<evidence type="ECO:0000313" key="2">
    <source>
        <dbReference type="Proteomes" id="UP000250235"/>
    </source>
</evidence>
<dbReference type="AlphaFoldDB" id="A0A2Z6ZU51"/>
<proteinExistence type="predicted"/>
<dbReference type="Proteomes" id="UP000250235">
    <property type="component" value="Unassembled WGS sequence"/>
</dbReference>
<gene>
    <name evidence="1" type="ORF">F511_46614</name>
</gene>
<keyword evidence="2" id="KW-1185">Reference proteome</keyword>
<protein>
    <submittedName>
        <fullName evidence="1">Uncharacterized protein</fullName>
    </submittedName>
</protein>
<evidence type="ECO:0000313" key="1">
    <source>
        <dbReference type="EMBL" id="KZT76361.1"/>
    </source>
</evidence>
<organism evidence="1 2">
    <name type="scientific">Dorcoceras hygrometricum</name>
    <dbReference type="NCBI Taxonomy" id="472368"/>
    <lineage>
        <taxon>Eukaryota</taxon>
        <taxon>Viridiplantae</taxon>
        <taxon>Streptophyta</taxon>
        <taxon>Embryophyta</taxon>
        <taxon>Tracheophyta</taxon>
        <taxon>Spermatophyta</taxon>
        <taxon>Magnoliopsida</taxon>
        <taxon>eudicotyledons</taxon>
        <taxon>Gunneridae</taxon>
        <taxon>Pentapetalae</taxon>
        <taxon>asterids</taxon>
        <taxon>lamiids</taxon>
        <taxon>Lamiales</taxon>
        <taxon>Gesneriaceae</taxon>
        <taxon>Didymocarpoideae</taxon>
        <taxon>Trichosporeae</taxon>
        <taxon>Loxocarpinae</taxon>
        <taxon>Dorcoceras</taxon>
    </lineage>
</organism>
<name>A0A2Z6ZU51_9LAMI</name>